<dbReference type="AlphaFoldDB" id="A0A4R5WGP7"/>
<dbReference type="Proteomes" id="UP000294929">
    <property type="component" value="Unassembled WGS sequence"/>
</dbReference>
<keyword evidence="1" id="KW-0238">DNA-binding</keyword>
<protein>
    <submittedName>
        <fullName evidence="1">YbaB/EbfC family DNA-binding protein</fullName>
    </submittedName>
</protein>
<dbReference type="GO" id="GO:0003677">
    <property type="term" value="F:DNA binding"/>
    <property type="evidence" value="ECO:0007669"/>
    <property type="project" value="UniProtKB-KW"/>
</dbReference>
<organism evidence="1 2">
    <name type="scientific">Mycolicibacterium mucogenicum</name>
    <name type="common">Mycobacterium mucogenicum</name>
    <dbReference type="NCBI Taxonomy" id="56689"/>
    <lineage>
        <taxon>Bacteria</taxon>
        <taxon>Bacillati</taxon>
        <taxon>Actinomycetota</taxon>
        <taxon>Actinomycetes</taxon>
        <taxon>Mycobacteriales</taxon>
        <taxon>Mycobacteriaceae</taxon>
        <taxon>Mycolicibacterium</taxon>
    </lineage>
</organism>
<evidence type="ECO:0000313" key="1">
    <source>
        <dbReference type="EMBL" id="TDK88638.1"/>
    </source>
</evidence>
<sequence>MVTQMTDNRFIDIESLEGQAELIARTRRAVDEIGEVQACSPDDLVRVTVAVSGLVTDVDLADETVRLDREELGRLIAATAQKASQLMAAKVAEAMAEVHRLQELLLADFDGVDASAAEALRSIAANSRADELPNDVDPFDFYVPYDQPSDQDRDDW</sequence>
<name>A0A4R5WGP7_MYCMU</name>
<dbReference type="EMBL" id="SDLO01000010">
    <property type="protein sequence ID" value="TDK88638.1"/>
    <property type="molecule type" value="Genomic_DNA"/>
</dbReference>
<dbReference type="Gene3D" id="3.30.1310.10">
    <property type="entry name" value="Nucleoid-associated protein YbaB-like domain"/>
    <property type="match status" value="1"/>
</dbReference>
<dbReference type="InterPro" id="IPR004401">
    <property type="entry name" value="YbaB/EbfC"/>
</dbReference>
<dbReference type="InterPro" id="IPR036894">
    <property type="entry name" value="YbaB-like_sf"/>
</dbReference>
<evidence type="ECO:0000313" key="2">
    <source>
        <dbReference type="Proteomes" id="UP000294929"/>
    </source>
</evidence>
<proteinExistence type="predicted"/>
<accession>A0A4R5WGP7</accession>
<dbReference type="Pfam" id="PF02575">
    <property type="entry name" value="YbaB_DNA_bd"/>
    <property type="match status" value="1"/>
</dbReference>
<dbReference type="SUPFAM" id="SSF82607">
    <property type="entry name" value="YbaB-like"/>
    <property type="match status" value="1"/>
</dbReference>
<dbReference type="OrthoDB" id="9892921at2"/>
<reference evidence="1 2" key="1">
    <citation type="submission" date="2019-01" db="EMBL/GenBank/DDBJ databases">
        <title>High-quality-draft genome sequences of five non-tuberculosis mycobacteriaceae isolated from a nosocomial environment.</title>
        <authorList>
            <person name="Tiago I."/>
            <person name="Alarico S."/>
            <person name="Pereira S.G."/>
            <person name="Coelho C."/>
            <person name="Maranha A."/>
            <person name="Empadinhas N."/>
        </authorList>
    </citation>
    <scope>NUCLEOTIDE SEQUENCE [LARGE SCALE GENOMIC DNA]</scope>
    <source>
        <strain evidence="1 2">24AIII</strain>
    </source>
</reference>
<comment type="caution">
    <text evidence="1">The sequence shown here is derived from an EMBL/GenBank/DDBJ whole genome shotgun (WGS) entry which is preliminary data.</text>
</comment>
<gene>
    <name evidence="1" type="ORF">EUA03_14580</name>
</gene>